<dbReference type="Proteomes" id="UP000789706">
    <property type="component" value="Unassembled WGS sequence"/>
</dbReference>
<evidence type="ECO:0000313" key="1">
    <source>
        <dbReference type="EMBL" id="CAG8541864.1"/>
    </source>
</evidence>
<sequence length="46" mass="4704">TSCCSHAGASIKSALTALPDNLQETFSNAAPAFHVLIILSANEVCS</sequence>
<gene>
    <name evidence="1" type="ORF">DEBURN_LOCUS6650</name>
</gene>
<comment type="caution">
    <text evidence="1">The sequence shown here is derived from an EMBL/GenBank/DDBJ whole genome shotgun (WGS) entry which is preliminary data.</text>
</comment>
<evidence type="ECO:0000313" key="2">
    <source>
        <dbReference type="Proteomes" id="UP000789706"/>
    </source>
</evidence>
<dbReference type="EMBL" id="CAJVPK010000707">
    <property type="protein sequence ID" value="CAG8541864.1"/>
    <property type="molecule type" value="Genomic_DNA"/>
</dbReference>
<accession>A0A9N9AV23</accession>
<reference evidence="1" key="1">
    <citation type="submission" date="2021-06" db="EMBL/GenBank/DDBJ databases">
        <authorList>
            <person name="Kallberg Y."/>
            <person name="Tangrot J."/>
            <person name="Rosling A."/>
        </authorList>
    </citation>
    <scope>NUCLEOTIDE SEQUENCE</scope>
    <source>
        <strain evidence="1">AZ414A</strain>
    </source>
</reference>
<organism evidence="1 2">
    <name type="scientific">Diversispora eburnea</name>
    <dbReference type="NCBI Taxonomy" id="1213867"/>
    <lineage>
        <taxon>Eukaryota</taxon>
        <taxon>Fungi</taxon>
        <taxon>Fungi incertae sedis</taxon>
        <taxon>Mucoromycota</taxon>
        <taxon>Glomeromycotina</taxon>
        <taxon>Glomeromycetes</taxon>
        <taxon>Diversisporales</taxon>
        <taxon>Diversisporaceae</taxon>
        <taxon>Diversispora</taxon>
    </lineage>
</organism>
<protein>
    <submittedName>
        <fullName evidence="1">2305_t:CDS:1</fullName>
    </submittedName>
</protein>
<keyword evidence="2" id="KW-1185">Reference proteome</keyword>
<feature type="non-terminal residue" evidence="1">
    <location>
        <position position="1"/>
    </location>
</feature>
<dbReference type="AlphaFoldDB" id="A0A9N9AV23"/>
<name>A0A9N9AV23_9GLOM</name>
<proteinExistence type="predicted"/>